<comment type="cofactor">
    <cofactor evidence="6">
        <name>Mg(2+)</name>
        <dbReference type="ChEBI" id="CHEBI:18420"/>
    </cofactor>
    <cofactor evidence="6">
        <name>Mn(2+)</name>
        <dbReference type="ChEBI" id="CHEBI:29035"/>
    </cofactor>
    <text evidence="6">Probably binds two magnesium or manganese ions per subunit.</text>
</comment>
<dbReference type="OrthoDB" id="2799478at2759"/>
<reference evidence="9" key="1">
    <citation type="journal article" date="2020" name="Nat. Commun.">
        <title>Large-scale genome sequencing of mycorrhizal fungi provides insights into the early evolution of symbiotic traits.</title>
        <authorList>
            <person name="Miyauchi S."/>
            <person name="Kiss E."/>
            <person name="Kuo A."/>
            <person name="Drula E."/>
            <person name="Kohler A."/>
            <person name="Sanchez-Garcia M."/>
            <person name="Morin E."/>
            <person name="Andreopoulos B."/>
            <person name="Barry K.W."/>
            <person name="Bonito G."/>
            <person name="Buee M."/>
            <person name="Carver A."/>
            <person name="Chen C."/>
            <person name="Cichocki N."/>
            <person name="Clum A."/>
            <person name="Culley D."/>
            <person name="Crous P.W."/>
            <person name="Fauchery L."/>
            <person name="Girlanda M."/>
            <person name="Hayes R.D."/>
            <person name="Keri Z."/>
            <person name="LaButti K."/>
            <person name="Lipzen A."/>
            <person name="Lombard V."/>
            <person name="Magnuson J."/>
            <person name="Maillard F."/>
            <person name="Murat C."/>
            <person name="Nolan M."/>
            <person name="Ohm R.A."/>
            <person name="Pangilinan J."/>
            <person name="Pereira M.F."/>
            <person name="Perotto S."/>
            <person name="Peter M."/>
            <person name="Pfister S."/>
            <person name="Riley R."/>
            <person name="Sitrit Y."/>
            <person name="Stielow J.B."/>
            <person name="Szollosi G."/>
            <person name="Zifcakova L."/>
            <person name="Stursova M."/>
            <person name="Spatafora J.W."/>
            <person name="Tedersoo L."/>
            <person name="Vaario L.M."/>
            <person name="Yamada A."/>
            <person name="Yan M."/>
            <person name="Wang P."/>
            <person name="Xu J."/>
            <person name="Bruns T."/>
            <person name="Baldrian P."/>
            <person name="Vilgalys R."/>
            <person name="Dunand C."/>
            <person name="Henrissat B."/>
            <person name="Grigoriev I.V."/>
            <person name="Hibbett D."/>
            <person name="Nagy L.G."/>
            <person name="Martin F.M."/>
        </authorList>
    </citation>
    <scope>NUCLEOTIDE SEQUENCE</scope>
    <source>
        <strain evidence="9">UH-Tt-Lm1</strain>
    </source>
</reference>
<proteinExistence type="inferred from homology"/>
<organism evidence="9 10">
    <name type="scientific">Thelephora terrestris</name>
    <dbReference type="NCBI Taxonomy" id="56493"/>
    <lineage>
        <taxon>Eukaryota</taxon>
        <taxon>Fungi</taxon>
        <taxon>Dikarya</taxon>
        <taxon>Basidiomycota</taxon>
        <taxon>Agaricomycotina</taxon>
        <taxon>Agaricomycetes</taxon>
        <taxon>Thelephorales</taxon>
        <taxon>Thelephoraceae</taxon>
        <taxon>Thelephora</taxon>
    </lineage>
</organism>
<sequence length="328" mass="37847">MNGRGGNPLDKWGSINNLMKKRRIAILSLQETHPSDEMQKTIEKSFRNTLRILHSADPDNPGRKGGVSIVIHKSLLDAKNATHQVVIPGRVNIVEIPWNESDKLQIMNVYAPVKNEEKADFWKGLKEAIDNDENLHPDVVLGDLNLVENPEIDRLNNRGGSDPEAARIELSELTTELDLTDGWRRRNPRKRGYTFTGNGQSRLDRIYVKEELYQWCTDWKIEHPGFRTDHNMVSVQITSENMPYIGKGRWALPAYLLKNSHIKKRIQERAKHLQTVVERTSLIGDRANNPQTALKTFKMEIIDIAREYQRTHQPRLENTIRSLQKELE</sequence>
<dbReference type="InterPro" id="IPR004808">
    <property type="entry name" value="AP_endonuc_1"/>
</dbReference>
<feature type="site" description="Interaction with DNA substrate" evidence="7">
    <location>
        <position position="230"/>
    </location>
</feature>
<evidence type="ECO:0000313" key="10">
    <source>
        <dbReference type="Proteomes" id="UP000736335"/>
    </source>
</evidence>
<dbReference type="GO" id="GO:0005634">
    <property type="term" value="C:nucleus"/>
    <property type="evidence" value="ECO:0007669"/>
    <property type="project" value="TreeGrafter"/>
</dbReference>
<keyword evidence="9" id="KW-0540">Nuclease</keyword>
<dbReference type="Gene3D" id="3.60.10.10">
    <property type="entry name" value="Endonuclease/exonuclease/phosphatase"/>
    <property type="match status" value="1"/>
</dbReference>
<dbReference type="Proteomes" id="UP000736335">
    <property type="component" value="Unassembled WGS sequence"/>
</dbReference>
<dbReference type="CDD" id="cd09076">
    <property type="entry name" value="L1-EN"/>
    <property type="match status" value="1"/>
</dbReference>
<keyword evidence="2 6" id="KW-0479">Metal-binding</keyword>
<feature type="site" description="Important for catalytic activity" evidence="7">
    <location>
        <position position="204"/>
    </location>
</feature>
<evidence type="ECO:0000313" key="9">
    <source>
        <dbReference type="EMBL" id="KAF9780846.1"/>
    </source>
</evidence>
<reference evidence="9" key="2">
    <citation type="submission" date="2020-11" db="EMBL/GenBank/DDBJ databases">
        <authorList>
            <consortium name="DOE Joint Genome Institute"/>
            <person name="Kuo A."/>
            <person name="Miyauchi S."/>
            <person name="Kiss E."/>
            <person name="Drula E."/>
            <person name="Kohler A."/>
            <person name="Sanchez-Garcia M."/>
            <person name="Andreopoulos B."/>
            <person name="Barry K.W."/>
            <person name="Bonito G."/>
            <person name="Buee M."/>
            <person name="Carver A."/>
            <person name="Chen C."/>
            <person name="Cichocki N."/>
            <person name="Clum A."/>
            <person name="Culley D."/>
            <person name="Crous P.W."/>
            <person name="Fauchery L."/>
            <person name="Girlanda M."/>
            <person name="Hayes R."/>
            <person name="Keri Z."/>
            <person name="Labutti K."/>
            <person name="Lipzen A."/>
            <person name="Lombard V."/>
            <person name="Magnuson J."/>
            <person name="Maillard F."/>
            <person name="Morin E."/>
            <person name="Murat C."/>
            <person name="Nolan M."/>
            <person name="Ohm R."/>
            <person name="Pangilinan J."/>
            <person name="Pereira M."/>
            <person name="Perotto S."/>
            <person name="Peter M."/>
            <person name="Riley R."/>
            <person name="Sitrit Y."/>
            <person name="Stielow B."/>
            <person name="Szollosi G."/>
            <person name="Zifcakova L."/>
            <person name="Stursova M."/>
            <person name="Spatafora J.W."/>
            <person name="Tedersoo L."/>
            <person name="Vaario L.-M."/>
            <person name="Yamada A."/>
            <person name="Yan M."/>
            <person name="Wang P."/>
            <person name="Xu J."/>
            <person name="Bruns T."/>
            <person name="Baldrian P."/>
            <person name="Vilgalys R."/>
            <person name="Henrissat B."/>
            <person name="Grigoriev I.V."/>
            <person name="Hibbett D."/>
            <person name="Nagy L.G."/>
            <person name="Martin F.M."/>
        </authorList>
    </citation>
    <scope>NUCLEOTIDE SEQUENCE</scope>
    <source>
        <strain evidence="9">UH-Tt-Lm1</strain>
    </source>
</reference>
<dbReference type="GO" id="GO:0008081">
    <property type="term" value="F:phosphoric diester hydrolase activity"/>
    <property type="evidence" value="ECO:0007669"/>
    <property type="project" value="TreeGrafter"/>
</dbReference>
<comment type="similarity">
    <text evidence="1">Belongs to the DNA repair enzymes AP/ExoA family.</text>
</comment>
<feature type="active site" evidence="5">
    <location>
        <position position="110"/>
    </location>
</feature>
<dbReference type="GO" id="GO:0006284">
    <property type="term" value="P:base-excision repair"/>
    <property type="evidence" value="ECO:0007669"/>
    <property type="project" value="TreeGrafter"/>
</dbReference>
<dbReference type="SUPFAM" id="SSF56219">
    <property type="entry name" value="DNase I-like"/>
    <property type="match status" value="1"/>
</dbReference>
<accession>A0A9P6L2U2</accession>
<dbReference type="InterPro" id="IPR036691">
    <property type="entry name" value="Endo/exonu/phosph_ase_sf"/>
</dbReference>
<dbReference type="AlphaFoldDB" id="A0A9P6L2U2"/>
<dbReference type="GO" id="GO:0003906">
    <property type="term" value="F:DNA-(apurinic or apyrimidinic site) endonuclease activity"/>
    <property type="evidence" value="ECO:0007669"/>
    <property type="project" value="TreeGrafter"/>
</dbReference>
<feature type="active site" description="Proton acceptor" evidence="5">
    <location>
        <position position="230"/>
    </location>
</feature>
<feature type="binding site" evidence="6">
    <location>
        <position position="229"/>
    </location>
    <ligand>
        <name>Mg(2+)</name>
        <dbReference type="ChEBI" id="CHEBI:18420"/>
        <label>1</label>
    </ligand>
</feature>
<feature type="binding site" evidence="6">
    <location>
        <position position="145"/>
    </location>
    <ligand>
        <name>Mg(2+)</name>
        <dbReference type="ChEBI" id="CHEBI:18420"/>
        <label>1</label>
    </ligand>
</feature>
<evidence type="ECO:0000259" key="8">
    <source>
        <dbReference type="Pfam" id="PF03372"/>
    </source>
</evidence>
<dbReference type="GO" id="GO:0046872">
    <property type="term" value="F:metal ion binding"/>
    <property type="evidence" value="ECO:0007669"/>
    <property type="project" value="UniProtKB-KW"/>
</dbReference>
<comment type="caution">
    <text evidence="9">The sequence shown here is derived from an EMBL/GenBank/DDBJ whole genome shotgun (WGS) entry which is preliminary data.</text>
</comment>
<dbReference type="PANTHER" id="PTHR22748:SF26">
    <property type="entry name" value="ENDONUCLEASE_EXONUCLEASE_PHOSPHATASE DOMAIN-CONTAINING PROTEIN"/>
    <property type="match status" value="1"/>
</dbReference>
<feature type="domain" description="Endonuclease/exonuclease/phosphatase" evidence="8">
    <location>
        <begin position="16"/>
        <end position="218"/>
    </location>
</feature>
<keyword evidence="6" id="KW-0464">Manganese</keyword>
<keyword evidence="3" id="KW-0378">Hydrolase</keyword>
<gene>
    <name evidence="9" type="ORF">BJ322DRAFT_1011676</name>
</gene>
<feature type="active site" description="Proton donor/acceptor" evidence="5">
    <location>
        <position position="143"/>
    </location>
</feature>
<dbReference type="PANTHER" id="PTHR22748">
    <property type="entry name" value="AP ENDONUCLEASE"/>
    <property type="match status" value="1"/>
</dbReference>
<name>A0A9P6L2U2_9AGAM</name>
<dbReference type="EMBL" id="WIUZ02000015">
    <property type="protein sequence ID" value="KAF9780846.1"/>
    <property type="molecule type" value="Genomic_DNA"/>
</dbReference>
<dbReference type="InterPro" id="IPR005135">
    <property type="entry name" value="Endo/exonuclease/phosphatase"/>
</dbReference>
<evidence type="ECO:0000256" key="6">
    <source>
        <dbReference type="PIRSR" id="PIRSR604808-2"/>
    </source>
</evidence>
<dbReference type="GO" id="GO:0008311">
    <property type="term" value="F:double-stranded DNA 3'-5' DNA exonuclease activity"/>
    <property type="evidence" value="ECO:0007669"/>
    <property type="project" value="TreeGrafter"/>
</dbReference>
<evidence type="ECO:0000256" key="7">
    <source>
        <dbReference type="PIRSR" id="PIRSR604808-3"/>
    </source>
</evidence>
<feature type="non-terminal residue" evidence="9">
    <location>
        <position position="328"/>
    </location>
</feature>
<dbReference type="Pfam" id="PF03372">
    <property type="entry name" value="Exo_endo_phos"/>
    <property type="match status" value="1"/>
</dbReference>
<evidence type="ECO:0000256" key="5">
    <source>
        <dbReference type="PIRSR" id="PIRSR604808-1"/>
    </source>
</evidence>
<keyword evidence="4 6" id="KW-0460">Magnesium</keyword>
<feature type="binding site" evidence="6">
    <location>
        <position position="31"/>
    </location>
    <ligand>
        <name>Mg(2+)</name>
        <dbReference type="ChEBI" id="CHEBI:18420"/>
        <label>1</label>
    </ligand>
</feature>
<feature type="binding site" evidence="6">
    <location>
        <position position="143"/>
    </location>
    <ligand>
        <name>Mg(2+)</name>
        <dbReference type="ChEBI" id="CHEBI:18420"/>
        <label>1</label>
    </ligand>
</feature>
<keyword evidence="10" id="KW-1185">Reference proteome</keyword>
<protein>
    <submittedName>
        <fullName evidence="9">Endonuclease/exonuclease/phosphatase</fullName>
    </submittedName>
</protein>
<evidence type="ECO:0000256" key="2">
    <source>
        <dbReference type="ARBA" id="ARBA00022723"/>
    </source>
</evidence>
<evidence type="ECO:0000256" key="1">
    <source>
        <dbReference type="ARBA" id="ARBA00007092"/>
    </source>
</evidence>
<keyword evidence="9" id="KW-0255">Endonuclease</keyword>
<evidence type="ECO:0000256" key="3">
    <source>
        <dbReference type="ARBA" id="ARBA00022801"/>
    </source>
</evidence>
<feature type="binding site" evidence="6">
    <location>
        <position position="230"/>
    </location>
    <ligand>
        <name>Mg(2+)</name>
        <dbReference type="ChEBI" id="CHEBI:18420"/>
        <label>1</label>
    </ligand>
</feature>
<feature type="site" description="Transition state stabilizer" evidence="7">
    <location>
        <position position="145"/>
    </location>
</feature>
<evidence type="ECO:0000256" key="4">
    <source>
        <dbReference type="ARBA" id="ARBA00022842"/>
    </source>
</evidence>